<dbReference type="AlphaFoldDB" id="A0A034WFV7"/>
<proteinExistence type="predicted"/>
<name>A0A034WFV7_BACDO</name>
<evidence type="ECO:0000256" key="1">
    <source>
        <dbReference type="SAM" id="MobiDB-lite"/>
    </source>
</evidence>
<dbReference type="EMBL" id="GAKP01005922">
    <property type="protein sequence ID" value="JAC53030.1"/>
    <property type="molecule type" value="Transcribed_RNA"/>
</dbReference>
<protein>
    <submittedName>
        <fullName evidence="2">Uncharacterized protein</fullName>
    </submittedName>
</protein>
<organism evidence="2">
    <name type="scientific">Bactrocera dorsalis</name>
    <name type="common">Oriental fruit fly</name>
    <name type="synonym">Dacus dorsalis</name>
    <dbReference type="NCBI Taxonomy" id="27457"/>
    <lineage>
        <taxon>Eukaryota</taxon>
        <taxon>Metazoa</taxon>
        <taxon>Ecdysozoa</taxon>
        <taxon>Arthropoda</taxon>
        <taxon>Hexapoda</taxon>
        <taxon>Insecta</taxon>
        <taxon>Pterygota</taxon>
        <taxon>Neoptera</taxon>
        <taxon>Endopterygota</taxon>
        <taxon>Diptera</taxon>
        <taxon>Brachycera</taxon>
        <taxon>Muscomorpha</taxon>
        <taxon>Tephritoidea</taxon>
        <taxon>Tephritidae</taxon>
        <taxon>Bactrocera</taxon>
        <taxon>Bactrocera</taxon>
    </lineage>
</organism>
<feature type="compositionally biased region" description="Polar residues" evidence="1">
    <location>
        <begin position="147"/>
        <end position="156"/>
    </location>
</feature>
<feature type="compositionally biased region" description="Polar residues" evidence="1">
    <location>
        <begin position="169"/>
        <end position="196"/>
    </location>
</feature>
<evidence type="ECO:0000313" key="2">
    <source>
        <dbReference type="EMBL" id="JAC53030.1"/>
    </source>
</evidence>
<reference evidence="2" key="1">
    <citation type="journal article" date="2014" name="BMC Genomics">
        <title>Characterizing the developmental transcriptome of the oriental fruit fly, Bactrocera dorsalis (Diptera: Tephritidae) through comparative genomic analysis with Drosophila melanogaster utilizing modENCODE datasets.</title>
        <authorList>
            <person name="Geib S.M."/>
            <person name="Calla B."/>
            <person name="Hall B."/>
            <person name="Hou S."/>
            <person name="Manoukis N.C."/>
        </authorList>
    </citation>
    <scope>NUCLEOTIDE SEQUENCE</scope>
    <source>
        <strain evidence="2">Punador</strain>
    </source>
</reference>
<accession>A0A034WFV7</accession>
<sequence>MDFPCSPKEQPPDLRISDCSSDEENTLFSRHNFSKSNETAALDITWSSEDELSTENCQSFLNTSCFENGASTPLSRRYLRSARKSKLPNVGIKRKLSKVIEKQGEVRTTLGNRNIPLSNNTFNSSPWCKVRKTFSILRCQSSISESYLPTEQQQKTPTKHRLSQHDTADTSIDWSSSSSENGSPMRTPKNAITETQKSTAPTELELLVALIERENAAAKVKTRPTAFNQKKKRHIQGGYAERLQKLEEANRIERNFLRNDQQLGLQNGTHMCVLELNKAYGVHIATVKLKQCIENAVNWDSAANVRIIIDADTAAHVKVGSRIEAFFDATNEPYTLQTVDGETKEIIYVQPHKLLLL</sequence>
<feature type="region of interest" description="Disordered" evidence="1">
    <location>
        <begin position="147"/>
        <end position="196"/>
    </location>
</feature>